<evidence type="ECO:0000313" key="2">
    <source>
        <dbReference type="Proteomes" id="UP000037397"/>
    </source>
</evidence>
<dbReference type="AlphaFoldDB" id="A0A0L6CLV7"/>
<dbReference type="Proteomes" id="UP000037397">
    <property type="component" value="Unassembled WGS sequence"/>
</dbReference>
<keyword evidence="2" id="KW-1185">Reference proteome</keyword>
<dbReference type="STRING" id="1631356.VV01_17295"/>
<proteinExistence type="predicted"/>
<sequence>MGDGATVVPMKTPAAIATALSVGAVAVLGIGSLPAKEAAAAGISQQQLKPVSAAYDPSALPAAADRTITLRVDDDGHVRTT</sequence>
<protein>
    <submittedName>
        <fullName evidence="1">Uncharacterized protein</fullName>
    </submittedName>
</protein>
<evidence type="ECO:0000313" key="1">
    <source>
        <dbReference type="EMBL" id="KNX38503.1"/>
    </source>
</evidence>
<dbReference type="EMBL" id="LAIR01000002">
    <property type="protein sequence ID" value="KNX38503.1"/>
    <property type="molecule type" value="Genomic_DNA"/>
</dbReference>
<gene>
    <name evidence="1" type="ORF">VV01_17295</name>
</gene>
<comment type="caution">
    <text evidence="1">The sequence shown here is derived from an EMBL/GenBank/DDBJ whole genome shotgun (WGS) entry which is preliminary data.</text>
</comment>
<accession>A0A0L6CLV7</accession>
<reference evidence="2" key="1">
    <citation type="submission" date="2015-03" db="EMBL/GenBank/DDBJ databases">
        <title>Luteipulveratus halotolerans sp. nov., a novel actinobacterium (Dermacoccaceae) from Sarawak, Malaysia.</title>
        <authorList>
            <person name="Juboi H."/>
            <person name="Basik A."/>
            <person name="Shamsul S.S."/>
            <person name="Arnold P."/>
            <person name="Schmitt E.K."/>
            <person name="Sanglier J.-J."/>
            <person name="Yeo T."/>
        </authorList>
    </citation>
    <scope>NUCLEOTIDE SEQUENCE [LARGE SCALE GENOMIC DNA]</scope>
    <source>
        <strain evidence="2">C296001</strain>
    </source>
</reference>
<name>A0A0L6CLV7_9MICO</name>
<organism evidence="1 2">
    <name type="scientific">Luteipulveratus halotolerans</name>
    <dbReference type="NCBI Taxonomy" id="1631356"/>
    <lineage>
        <taxon>Bacteria</taxon>
        <taxon>Bacillati</taxon>
        <taxon>Actinomycetota</taxon>
        <taxon>Actinomycetes</taxon>
        <taxon>Micrococcales</taxon>
        <taxon>Dermacoccaceae</taxon>
        <taxon>Luteipulveratus</taxon>
    </lineage>
</organism>